<gene>
    <name evidence="4" type="primary">sigJ</name>
    <name evidence="4" type="ORF">ACFSW4_14150</name>
</gene>
<dbReference type="Pfam" id="PF08281">
    <property type="entry name" value="Sigma70_r4_2"/>
    <property type="match status" value="1"/>
</dbReference>
<dbReference type="InterPro" id="IPR014284">
    <property type="entry name" value="RNA_pol_sigma-70_dom"/>
</dbReference>
<dbReference type="InterPro" id="IPR013324">
    <property type="entry name" value="RNA_pol_sigma_r3/r4-like"/>
</dbReference>
<dbReference type="RefSeq" id="WP_054754009.1">
    <property type="nucleotide sequence ID" value="NZ_JBHUMZ010000050.1"/>
</dbReference>
<dbReference type="NCBIfam" id="TIGR02937">
    <property type="entry name" value="sigma70-ECF"/>
    <property type="match status" value="1"/>
</dbReference>
<evidence type="ECO:0000259" key="3">
    <source>
        <dbReference type="Pfam" id="PF08281"/>
    </source>
</evidence>
<dbReference type="InterPro" id="IPR013249">
    <property type="entry name" value="RNA_pol_sigma70_r4_t2"/>
</dbReference>
<protein>
    <submittedName>
        <fullName evidence="4">RNA polymerase sigma factor SigJ</fullName>
    </submittedName>
</protein>
<dbReference type="PANTHER" id="PTHR30173:SF36">
    <property type="entry name" value="ECF RNA POLYMERASE SIGMA FACTOR SIGJ"/>
    <property type="match status" value="1"/>
</dbReference>
<evidence type="ECO:0000313" key="4">
    <source>
        <dbReference type="EMBL" id="MFD2640007.1"/>
    </source>
</evidence>
<proteinExistence type="predicted"/>
<feature type="domain" description="RNA polymerase sigma-70 region 2" evidence="2">
    <location>
        <begin position="4"/>
        <end position="69"/>
    </location>
</feature>
<dbReference type="InterPro" id="IPR007627">
    <property type="entry name" value="RNA_pol_sigma70_r2"/>
</dbReference>
<name>A0ABW5QEJ5_9BACI</name>
<comment type="subunit">
    <text evidence="1">Interacts transiently with the RNA polymerase catalytic core formed by RpoA, RpoB, RpoC and RpoZ (2 alpha, 1 beta, 1 beta' and 1 omega subunit) to form the RNA polymerase holoenzyme that can initiate transcription.</text>
</comment>
<dbReference type="EMBL" id="JBHUMZ010000050">
    <property type="protein sequence ID" value="MFD2640007.1"/>
    <property type="molecule type" value="Genomic_DNA"/>
</dbReference>
<organism evidence="4 5">
    <name type="scientific">Piscibacillus salipiscarius</name>
    <dbReference type="NCBI Taxonomy" id="299480"/>
    <lineage>
        <taxon>Bacteria</taxon>
        <taxon>Bacillati</taxon>
        <taxon>Bacillota</taxon>
        <taxon>Bacilli</taxon>
        <taxon>Bacillales</taxon>
        <taxon>Bacillaceae</taxon>
        <taxon>Piscibacillus</taxon>
    </lineage>
</organism>
<dbReference type="InterPro" id="IPR013325">
    <property type="entry name" value="RNA_pol_sigma_r2"/>
</dbReference>
<dbReference type="Gene3D" id="1.10.1740.10">
    <property type="match status" value="1"/>
</dbReference>
<dbReference type="InterPro" id="IPR032710">
    <property type="entry name" value="NTF2-like_dom_sf"/>
</dbReference>
<dbReference type="Pfam" id="PF04542">
    <property type="entry name" value="Sigma70_r2"/>
    <property type="match status" value="1"/>
</dbReference>
<dbReference type="Gene3D" id="3.10.450.50">
    <property type="match status" value="1"/>
</dbReference>
<evidence type="ECO:0000313" key="5">
    <source>
        <dbReference type="Proteomes" id="UP001597452"/>
    </source>
</evidence>
<reference evidence="5" key="1">
    <citation type="journal article" date="2019" name="Int. J. Syst. Evol. Microbiol.">
        <title>The Global Catalogue of Microorganisms (GCM) 10K type strain sequencing project: providing services to taxonomists for standard genome sequencing and annotation.</title>
        <authorList>
            <consortium name="The Broad Institute Genomics Platform"/>
            <consortium name="The Broad Institute Genome Sequencing Center for Infectious Disease"/>
            <person name="Wu L."/>
            <person name="Ma J."/>
        </authorList>
    </citation>
    <scope>NUCLEOTIDE SEQUENCE [LARGE SCALE GENOMIC DNA]</scope>
    <source>
        <strain evidence="5">TISTR 1571</strain>
    </source>
</reference>
<dbReference type="Proteomes" id="UP001597452">
    <property type="component" value="Unassembled WGS sequence"/>
</dbReference>
<keyword evidence="5" id="KW-1185">Reference proteome</keyword>
<evidence type="ECO:0000256" key="1">
    <source>
        <dbReference type="ARBA" id="ARBA00011344"/>
    </source>
</evidence>
<dbReference type="InterPro" id="IPR036388">
    <property type="entry name" value="WH-like_DNA-bd_sf"/>
</dbReference>
<dbReference type="SUPFAM" id="SSF88946">
    <property type="entry name" value="Sigma2 domain of RNA polymerase sigma factors"/>
    <property type="match status" value="1"/>
</dbReference>
<sequence length="289" mass="32916">MKDFYNQYRNLLFALAYQLTGSVEDAEDAVHDVFVKASDIQLNQLEEPKAYLCKMVTNRCLNLLKSARKRREVYIGQWLPEPIRTQDKDSTEKKVVYKDLLSYAMMVMVERLTPTERAVFVLREALDFEYSKIAEVLDKQEANCRKLMSRAKRKLGILSDGEEMIDIEDVGSDKVNEFLKALEEGNIDHLLTMLADDVVIESDGGGKAVAAKHPIKFPNQVVNFLHGTMKGIESYYDGNYNFEVAPINGGRGVLLHTTDGTVATLFLHQRHGKIAKIYVMRNPEKLDYV</sequence>
<dbReference type="PANTHER" id="PTHR30173">
    <property type="entry name" value="SIGMA 19 FACTOR"/>
    <property type="match status" value="1"/>
</dbReference>
<dbReference type="SUPFAM" id="SSF54427">
    <property type="entry name" value="NTF2-like"/>
    <property type="match status" value="1"/>
</dbReference>
<dbReference type="NCBIfam" id="NF007214">
    <property type="entry name" value="PRK09636.1"/>
    <property type="match status" value="1"/>
</dbReference>
<comment type="caution">
    <text evidence="4">The sequence shown here is derived from an EMBL/GenBank/DDBJ whole genome shotgun (WGS) entry which is preliminary data.</text>
</comment>
<accession>A0ABW5QEJ5</accession>
<dbReference type="SUPFAM" id="SSF88659">
    <property type="entry name" value="Sigma3 and sigma4 domains of RNA polymerase sigma factors"/>
    <property type="match status" value="1"/>
</dbReference>
<feature type="domain" description="RNA polymerase sigma factor 70 region 4 type 2" evidence="3">
    <location>
        <begin position="105"/>
        <end position="155"/>
    </location>
</feature>
<dbReference type="Gene3D" id="1.10.10.10">
    <property type="entry name" value="Winged helix-like DNA-binding domain superfamily/Winged helix DNA-binding domain"/>
    <property type="match status" value="1"/>
</dbReference>
<dbReference type="InterPro" id="IPR052704">
    <property type="entry name" value="ECF_Sigma-70_Domain"/>
</dbReference>
<evidence type="ECO:0000259" key="2">
    <source>
        <dbReference type="Pfam" id="PF04542"/>
    </source>
</evidence>